<dbReference type="OrthoDB" id="162905at2"/>
<dbReference type="EMBL" id="BIFS01000001">
    <property type="protein sequence ID" value="GCE16345.1"/>
    <property type="molecule type" value="Genomic_DNA"/>
</dbReference>
<keyword evidence="1 6" id="KW-0597">Phosphoprotein</keyword>
<dbReference type="AlphaFoldDB" id="A0A402ABD6"/>
<accession>A0A402ABD6</accession>
<dbReference type="SUPFAM" id="SSF52172">
    <property type="entry name" value="CheY-like"/>
    <property type="match status" value="1"/>
</dbReference>
<dbReference type="Proteomes" id="UP000287188">
    <property type="component" value="Unassembled WGS sequence"/>
</dbReference>
<dbReference type="InterPro" id="IPR001789">
    <property type="entry name" value="Sig_transdc_resp-reg_receiver"/>
</dbReference>
<reference evidence="9" key="1">
    <citation type="submission" date="2018-12" db="EMBL/GenBank/DDBJ databases">
        <title>Tengunoibacter tsumagoiensis gen. nov., sp. nov., Dictyobacter kobayashii sp. nov., D. alpinus sp. nov., and D. joshuensis sp. nov. and description of Dictyobacteraceae fam. nov. within the order Ktedonobacterales isolated from Tengu-no-mugimeshi.</title>
        <authorList>
            <person name="Wang C.M."/>
            <person name="Zheng Y."/>
            <person name="Sakai Y."/>
            <person name="Toyoda A."/>
            <person name="Minakuchi Y."/>
            <person name="Abe K."/>
            <person name="Yokota A."/>
            <person name="Yabe S."/>
        </authorList>
    </citation>
    <scope>NUCLEOTIDE SEQUENCE [LARGE SCALE GENOMIC DNA]</scope>
    <source>
        <strain evidence="9">Uno11</strain>
    </source>
</reference>
<evidence type="ECO:0000256" key="2">
    <source>
        <dbReference type="ARBA" id="ARBA00023012"/>
    </source>
</evidence>
<dbReference type="PANTHER" id="PTHR48111">
    <property type="entry name" value="REGULATOR OF RPOS"/>
    <property type="match status" value="1"/>
</dbReference>
<dbReference type="InterPro" id="IPR011006">
    <property type="entry name" value="CheY-like_superfamily"/>
</dbReference>
<dbReference type="SMART" id="SM00448">
    <property type="entry name" value="REC"/>
    <property type="match status" value="1"/>
</dbReference>
<evidence type="ECO:0000256" key="4">
    <source>
        <dbReference type="ARBA" id="ARBA00023125"/>
    </source>
</evidence>
<keyword evidence="2" id="KW-0902">Two-component regulatory system</keyword>
<dbReference type="Pfam" id="PF00072">
    <property type="entry name" value="Response_reg"/>
    <property type="match status" value="1"/>
</dbReference>
<feature type="modified residue" description="4-aspartylphosphate" evidence="6">
    <location>
        <position position="64"/>
    </location>
</feature>
<dbReference type="GO" id="GO:0005829">
    <property type="term" value="C:cytosol"/>
    <property type="evidence" value="ECO:0007669"/>
    <property type="project" value="TreeGrafter"/>
</dbReference>
<dbReference type="PANTHER" id="PTHR48111:SF1">
    <property type="entry name" value="TWO-COMPONENT RESPONSE REGULATOR ORR33"/>
    <property type="match status" value="1"/>
</dbReference>
<evidence type="ECO:0000313" key="9">
    <source>
        <dbReference type="Proteomes" id="UP000287188"/>
    </source>
</evidence>
<dbReference type="GO" id="GO:0032993">
    <property type="term" value="C:protein-DNA complex"/>
    <property type="evidence" value="ECO:0007669"/>
    <property type="project" value="TreeGrafter"/>
</dbReference>
<name>A0A402ABD6_9CHLR</name>
<evidence type="ECO:0000256" key="1">
    <source>
        <dbReference type="ARBA" id="ARBA00022553"/>
    </source>
</evidence>
<evidence type="ECO:0000313" key="8">
    <source>
        <dbReference type="EMBL" id="GCE16345.1"/>
    </source>
</evidence>
<dbReference type="GO" id="GO:0000976">
    <property type="term" value="F:transcription cis-regulatory region binding"/>
    <property type="evidence" value="ECO:0007669"/>
    <property type="project" value="TreeGrafter"/>
</dbReference>
<comment type="caution">
    <text evidence="8">The sequence shown here is derived from an EMBL/GenBank/DDBJ whole genome shotgun (WGS) entry which is preliminary data.</text>
</comment>
<gene>
    <name evidence="8" type="ORF">KDK_01450</name>
</gene>
<dbReference type="GO" id="GO:0006355">
    <property type="term" value="P:regulation of DNA-templated transcription"/>
    <property type="evidence" value="ECO:0007669"/>
    <property type="project" value="TreeGrafter"/>
</dbReference>
<dbReference type="InterPro" id="IPR039420">
    <property type="entry name" value="WalR-like"/>
</dbReference>
<dbReference type="RefSeq" id="WP_126548255.1">
    <property type="nucleotide sequence ID" value="NZ_BIFS01000001.1"/>
</dbReference>
<proteinExistence type="predicted"/>
<dbReference type="Gene3D" id="3.40.50.2300">
    <property type="match status" value="1"/>
</dbReference>
<dbReference type="GO" id="GO:0000156">
    <property type="term" value="F:phosphorelay response regulator activity"/>
    <property type="evidence" value="ECO:0007669"/>
    <property type="project" value="TreeGrafter"/>
</dbReference>
<keyword evidence="3" id="KW-0805">Transcription regulation</keyword>
<keyword evidence="5" id="KW-0804">Transcription</keyword>
<feature type="domain" description="Response regulatory" evidence="7">
    <location>
        <begin position="15"/>
        <end position="138"/>
    </location>
</feature>
<protein>
    <recommendedName>
        <fullName evidence="7">Response regulatory domain-containing protein</fullName>
    </recommendedName>
</protein>
<dbReference type="PROSITE" id="PS50110">
    <property type="entry name" value="RESPONSE_REGULATORY"/>
    <property type="match status" value="1"/>
</dbReference>
<evidence type="ECO:0000256" key="3">
    <source>
        <dbReference type="ARBA" id="ARBA00023015"/>
    </source>
</evidence>
<evidence type="ECO:0000256" key="6">
    <source>
        <dbReference type="PROSITE-ProRule" id="PRU00169"/>
    </source>
</evidence>
<evidence type="ECO:0000259" key="7">
    <source>
        <dbReference type="PROSITE" id="PS50110"/>
    </source>
</evidence>
<keyword evidence="4" id="KW-0238">DNA-binding</keyword>
<organism evidence="8 9">
    <name type="scientific">Dictyobacter kobayashii</name>
    <dbReference type="NCBI Taxonomy" id="2014872"/>
    <lineage>
        <taxon>Bacteria</taxon>
        <taxon>Bacillati</taxon>
        <taxon>Chloroflexota</taxon>
        <taxon>Ktedonobacteria</taxon>
        <taxon>Ktedonobacterales</taxon>
        <taxon>Dictyobacteraceae</taxon>
        <taxon>Dictyobacter</taxon>
    </lineage>
</organism>
<evidence type="ECO:0000256" key="5">
    <source>
        <dbReference type="ARBA" id="ARBA00023163"/>
    </source>
</evidence>
<sequence length="156" mass="17497">MVALQKEVVDMTGARILLVEDDDVLRNVVERNLLARGHEVYSAIDGQSALDYLRTTPIDLILLDINLPDQTGWDILRAIQCEEWSFGPTDEMLQGKLPVVVLSAVRVSPHRLAEFHPLAYLPKPFPMEAVLRLAAEAAKRRENCARQKTDEEGSHA</sequence>
<keyword evidence="9" id="KW-1185">Reference proteome</keyword>